<dbReference type="Pfam" id="PF05063">
    <property type="entry name" value="MT-A70"/>
    <property type="match status" value="1"/>
</dbReference>
<evidence type="ECO:0000313" key="6">
    <source>
        <dbReference type="EMBL" id="MQW67664.1"/>
    </source>
</evidence>
<evidence type="ECO:0000256" key="2">
    <source>
        <dbReference type="ARBA" id="ARBA00022679"/>
    </source>
</evidence>
<comment type="similarity">
    <text evidence="4">Belongs to the MT-A70-like family.</text>
</comment>
<dbReference type="GO" id="GO:0032259">
    <property type="term" value="P:methylation"/>
    <property type="evidence" value="ECO:0007669"/>
    <property type="project" value="UniProtKB-KW"/>
</dbReference>
<comment type="caution">
    <text evidence="6">The sequence shown here is derived from an EMBL/GenBank/DDBJ whole genome shotgun (WGS) entry which is preliminary data.</text>
</comment>
<keyword evidence="3" id="KW-0949">S-adenosyl-L-methionine</keyword>
<reference evidence="6" key="1">
    <citation type="journal article" date="2013" name="Genome Biol.">
        <title>Comparative genomics of the core and accessory genomes of 48 Sinorhizobium strains comprising five genospecies.</title>
        <authorList>
            <person name="Sugawara M."/>
            <person name="Epstein B."/>
            <person name="Badgley B.D."/>
            <person name="Unno T."/>
            <person name="Xu L."/>
            <person name="Reese J."/>
            <person name="Gyaneshwar P."/>
            <person name="Denny R."/>
            <person name="Mudge J."/>
            <person name="Bharti A.K."/>
            <person name="Farmer A.D."/>
            <person name="May G.D."/>
            <person name="Woodward J.E."/>
            <person name="Medigue C."/>
            <person name="Vallenet D."/>
            <person name="Lajus A."/>
            <person name="Rouy Z."/>
            <person name="Martinez-Vaz B."/>
            <person name="Tiffin P."/>
            <person name="Young N.D."/>
            <person name="Sadowsky M.J."/>
        </authorList>
    </citation>
    <scope>NUCLEOTIDE SEQUENCE</scope>
    <source>
        <strain evidence="6">M1</strain>
    </source>
</reference>
<dbReference type="InterPro" id="IPR007757">
    <property type="entry name" value="MT-A70-like"/>
</dbReference>
<evidence type="ECO:0000256" key="5">
    <source>
        <dbReference type="SAM" id="MobiDB-lite"/>
    </source>
</evidence>
<dbReference type="SUPFAM" id="SSF53335">
    <property type="entry name" value="S-adenosyl-L-methionine-dependent methyltransferases"/>
    <property type="match status" value="1"/>
</dbReference>
<dbReference type="Gene3D" id="1.10.10.2830">
    <property type="match status" value="1"/>
</dbReference>
<accession>A0A6G1WD92</accession>
<dbReference type="Gene3D" id="3.40.50.150">
    <property type="entry name" value="Vaccinia Virus protein VP39"/>
    <property type="match status" value="1"/>
</dbReference>
<evidence type="ECO:0000256" key="4">
    <source>
        <dbReference type="PROSITE-ProRule" id="PRU00489"/>
    </source>
</evidence>
<gene>
    <name evidence="6" type="ORF">GHJ91_00320</name>
</gene>
<organism evidence="6">
    <name type="scientific">Sinorhizobium medicae</name>
    <dbReference type="NCBI Taxonomy" id="110321"/>
    <lineage>
        <taxon>Bacteria</taxon>
        <taxon>Pseudomonadati</taxon>
        <taxon>Pseudomonadota</taxon>
        <taxon>Alphaproteobacteria</taxon>
        <taxon>Hyphomicrobiales</taxon>
        <taxon>Rhizobiaceae</taxon>
        <taxon>Sinorhizobium/Ensifer group</taxon>
        <taxon>Sinorhizobium</taxon>
    </lineage>
</organism>
<keyword evidence="1" id="KW-0489">Methyltransferase</keyword>
<dbReference type="EMBL" id="WISB01000006">
    <property type="protein sequence ID" value="MQW67664.1"/>
    <property type="molecule type" value="Genomic_DNA"/>
</dbReference>
<proteinExistence type="inferred from homology"/>
<dbReference type="PANTHER" id="PTHR12829">
    <property type="entry name" value="N6-ADENOSINE-METHYLTRANSFERASE"/>
    <property type="match status" value="1"/>
</dbReference>
<dbReference type="AlphaFoldDB" id="A0A6G1WD92"/>
<dbReference type="PROSITE" id="PS51143">
    <property type="entry name" value="MT_A70"/>
    <property type="match status" value="1"/>
</dbReference>
<dbReference type="InterPro" id="IPR036086">
    <property type="entry name" value="ParB/Sulfiredoxin_sf"/>
</dbReference>
<dbReference type="SUPFAM" id="SSF110849">
    <property type="entry name" value="ParB/Sulfiredoxin"/>
    <property type="match status" value="1"/>
</dbReference>
<evidence type="ECO:0000256" key="3">
    <source>
        <dbReference type="ARBA" id="ARBA00022691"/>
    </source>
</evidence>
<keyword evidence="2" id="KW-0808">Transferase</keyword>
<dbReference type="GO" id="GO:0008168">
    <property type="term" value="F:methyltransferase activity"/>
    <property type="evidence" value="ECO:0007669"/>
    <property type="project" value="UniProtKB-KW"/>
</dbReference>
<evidence type="ECO:0000256" key="1">
    <source>
        <dbReference type="ARBA" id="ARBA00022603"/>
    </source>
</evidence>
<dbReference type="InterPro" id="IPR029063">
    <property type="entry name" value="SAM-dependent_MTases_sf"/>
</dbReference>
<feature type="region of interest" description="Disordered" evidence="5">
    <location>
        <begin position="71"/>
        <end position="115"/>
    </location>
</feature>
<name>A0A6G1WD92_9HYPH</name>
<dbReference type="RefSeq" id="WP_337738900.1">
    <property type="nucleotide sequence ID" value="NZ_WISB01000006.1"/>
</dbReference>
<dbReference type="PANTHER" id="PTHR12829:SF7">
    <property type="entry name" value="N6-ADENOSINE-METHYLTRANSFERASE CATALYTIC SUBUNIT"/>
    <property type="match status" value="1"/>
</dbReference>
<sequence length="507" mass="56512">MSDQLPKLGPKAREIVDAVLREGIYRASKESEIAVCRNLNSRQLLSRDRKDGAVWYPTAKLCQLGGVTLPEIGQGGEGGPGAPDSRVQPEQGADRLPAPAEIEPSPTADLPPLSRLPHHPLAALFPMLPDDELRRLADDIEANGQQEPVWLLDGKILDGRNREAACHLVGIDAWTKEYEGKDPLGFVLSLNLHRRHLTESQRAMVAARIVDWERGINQNTAGDANLHAREAGRRLSISERAVKAAKRVRDHGVEALSDAIRDGRISVHSGEALSHLERAAQEEALRLEEKEIIQRAKEIRQKRQEIRHAVRLTHMAHVAEAGSSTAGKVGKKFPIIYADPPWQFGVRSEVTGREKSAENHYPTMPTDAICALFDEIGAPAKADSVLFLWTTNPMLPDAFRVMAAWGFTYVHHWVWDKEVAGTGYWGRDRHELLLIGRRGDPVSPLPGSQPETVYRERKVRHSAKPDYFAEQIERLYPSMPRLEMFCRSPRPGWTAWGFEAATGKAAE</sequence>
<protein>
    <submittedName>
        <fullName evidence="6">S-adenosylmethionine-binding protein</fullName>
    </submittedName>
</protein>